<dbReference type="STRING" id="290512.Paes_1496"/>
<dbReference type="KEGG" id="paa:Paes_1496"/>
<dbReference type="AlphaFoldDB" id="B4S8X9"/>
<name>B4S8X9_PROA2</name>
<keyword evidence="2" id="KW-1185">Reference proteome</keyword>
<dbReference type="EMBL" id="CP001108">
    <property type="protein sequence ID" value="ACF46516.1"/>
    <property type="molecule type" value="Genomic_DNA"/>
</dbReference>
<gene>
    <name evidence="1" type="ordered locus">Paes_1496</name>
</gene>
<evidence type="ECO:0000313" key="2">
    <source>
        <dbReference type="Proteomes" id="UP000002725"/>
    </source>
</evidence>
<protein>
    <submittedName>
        <fullName evidence="1">Uncharacterized protein</fullName>
    </submittedName>
</protein>
<dbReference type="eggNOG" id="ENOG5032ZSH">
    <property type="taxonomic scope" value="Bacteria"/>
</dbReference>
<evidence type="ECO:0000313" key="1">
    <source>
        <dbReference type="EMBL" id="ACF46516.1"/>
    </source>
</evidence>
<dbReference type="HOGENOM" id="CLU_173112_0_0_10"/>
<reference evidence="1" key="1">
    <citation type="submission" date="2008-06" db="EMBL/GenBank/DDBJ databases">
        <title>Complete sequence of chromosome of Prosthecochloris aestuarii DSM 271.</title>
        <authorList>
            <consortium name="US DOE Joint Genome Institute"/>
            <person name="Lucas S."/>
            <person name="Copeland A."/>
            <person name="Lapidus A."/>
            <person name="Glavina del Rio T."/>
            <person name="Dalin E."/>
            <person name="Tice H."/>
            <person name="Bruce D."/>
            <person name="Goodwin L."/>
            <person name="Pitluck S."/>
            <person name="Schmutz J."/>
            <person name="Larimer F."/>
            <person name="Land M."/>
            <person name="Hauser L."/>
            <person name="Kyrpides N."/>
            <person name="Anderson I."/>
            <person name="Liu Z."/>
            <person name="Li T."/>
            <person name="Zhao F."/>
            <person name="Overmann J."/>
            <person name="Bryant D.A."/>
            <person name="Richardson P."/>
        </authorList>
    </citation>
    <scope>NUCLEOTIDE SEQUENCE [LARGE SCALE GENOMIC DNA]</scope>
    <source>
        <strain evidence="1">DSM 271</strain>
    </source>
</reference>
<dbReference type="Proteomes" id="UP000002725">
    <property type="component" value="Chromosome"/>
</dbReference>
<sequence>MKSEKKLKLLEETITQQGYKVRYEKGNFTGGHCRLRGNNIVVVNKFLPVEGKVYTIARVLSKLTPCRYTPDVRKIIEDFGFNTSNQLPLIDDE</sequence>
<organism evidence="1 2">
    <name type="scientific">Prosthecochloris aestuarii (strain DSM 271 / SK 413)</name>
    <dbReference type="NCBI Taxonomy" id="290512"/>
    <lineage>
        <taxon>Bacteria</taxon>
        <taxon>Pseudomonadati</taxon>
        <taxon>Chlorobiota</taxon>
        <taxon>Chlorobiia</taxon>
        <taxon>Chlorobiales</taxon>
        <taxon>Chlorobiaceae</taxon>
        <taxon>Prosthecochloris</taxon>
    </lineage>
</organism>
<dbReference type="RefSeq" id="WP_012506049.1">
    <property type="nucleotide sequence ID" value="NC_011059.1"/>
</dbReference>
<proteinExistence type="predicted"/>
<accession>B4S8X9</accession>